<feature type="region of interest" description="Disordered" evidence="1">
    <location>
        <begin position="282"/>
        <end position="322"/>
    </location>
</feature>
<dbReference type="STRING" id="215250.A0A316YER2"/>
<dbReference type="Proteomes" id="UP000245768">
    <property type="component" value="Unassembled WGS sequence"/>
</dbReference>
<evidence type="ECO:0000259" key="2">
    <source>
        <dbReference type="Pfam" id="PF12756"/>
    </source>
</evidence>
<dbReference type="EMBL" id="KZ819641">
    <property type="protein sequence ID" value="PWN87138.1"/>
    <property type="molecule type" value="Genomic_DNA"/>
</dbReference>
<feature type="compositionally biased region" description="Low complexity" evidence="1">
    <location>
        <begin position="287"/>
        <end position="296"/>
    </location>
</feature>
<accession>A0A316YER2</accession>
<feature type="region of interest" description="Disordered" evidence="1">
    <location>
        <begin position="231"/>
        <end position="251"/>
    </location>
</feature>
<evidence type="ECO:0000256" key="1">
    <source>
        <dbReference type="SAM" id="MobiDB-lite"/>
    </source>
</evidence>
<organism evidence="3 4">
    <name type="scientific">Acaromyces ingoldii</name>
    <dbReference type="NCBI Taxonomy" id="215250"/>
    <lineage>
        <taxon>Eukaryota</taxon>
        <taxon>Fungi</taxon>
        <taxon>Dikarya</taxon>
        <taxon>Basidiomycota</taxon>
        <taxon>Ustilaginomycotina</taxon>
        <taxon>Exobasidiomycetes</taxon>
        <taxon>Exobasidiales</taxon>
        <taxon>Cryptobasidiaceae</taxon>
        <taxon>Acaromyces</taxon>
    </lineage>
</organism>
<dbReference type="PANTHER" id="PTHR13182:SF8">
    <property type="entry name" value="CYTOPLASMIC 60S SUBUNIT BIOGENESIS FACTOR ZNF622"/>
    <property type="match status" value="1"/>
</dbReference>
<dbReference type="GO" id="GO:0030687">
    <property type="term" value="C:preribosome, large subunit precursor"/>
    <property type="evidence" value="ECO:0007669"/>
    <property type="project" value="TreeGrafter"/>
</dbReference>
<dbReference type="GeneID" id="37044780"/>
<dbReference type="Pfam" id="PF12756">
    <property type="entry name" value="zf-C2H2_2"/>
    <property type="match status" value="1"/>
</dbReference>
<sequence>MNSRRHKETLSRVAGASTKAKAAPERSSDPLVVRLPATGQEPLESMSKVAEALPEEAGPSSSSSQPQGQTPPVRPDLTVSEDATEEEIQAAIDAKLATAKRIDPATACMFCLKSGFTALDESLEHMRKHHGFWLPEQDYLVDKPGLMTYLSDKICVGNICLYCNGRGRGFQTAEAVRKHMLDKSHCKVAYDFEDDKLELSDFYDFTSSYPDAGWEDVSDDGEELVDGDDDEAITEEDGDSDEETLPATDGGIRFGDNELELVLPSGARLGHRSLRRYYNQSLRPPDSAYSASSSTSGRQLAHRLNGGPRQKESTLVESRGGNAVYARDRGQAREAKRHIKEFRDVKRREQFKTQVAYRNNSQKHFRDPLLQ</sequence>
<feature type="compositionally biased region" description="Acidic residues" evidence="1">
    <location>
        <begin position="231"/>
        <end position="244"/>
    </location>
</feature>
<dbReference type="FunCoup" id="A0A316YER2">
    <property type="interactions" value="273"/>
</dbReference>
<dbReference type="InParanoid" id="A0A316YER2"/>
<dbReference type="GO" id="GO:0042273">
    <property type="term" value="P:ribosomal large subunit biogenesis"/>
    <property type="evidence" value="ECO:0007669"/>
    <property type="project" value="TreeGrafter"/>
</dbReference>
<dbReference type="PANTHER" id="PTHR13182">
    <property type="entry name" value="ZINC FINGER PROTEIN 622"/>
    <property type="match status" value="1"/>
</dbReference>
<protein>
    <recommendedName>
        <fullName evidence="2">ZN622/Rei1/Reh1 zinc finger C2H2-type domain-containing protein</fullName>
    </recommendedName>
</protein>
<dbReference type="RefSeq" id="XP_025374336.1">
    <property type="nucleotide sequence ID" value="XM_025522864.1"/>
</dbReference>
<dbReference type="AlphaFoldDB" id="A0A316YER2"/>
<feature type="domain" description="ZN622/Rei1/Reh1 zinc finger C2H2-type" evidence="2">
    <location>
        <begin position="108"/>
        <end position="209"/>
    </location>
</feature>
<name>A0A316YER2_9BASI</name>
<evidence type="ECO:0000313" key="3">
    <source>
        <dbReference type="EMBL" id="PWN87138.1"/>
    </source>
</evidence>
<keyword evidence="4" id="KW-1185">Reference proteome</keyword>
<reference evidence="3 4" key="1">
    <citation type="journal article" date="2018" name="Mol. Biol. Evol.">
        <title>Broad Genomic Sampling Reveals a Smut Pathogenic Ancestry of the Fungal Clade Ustilaginomycotina.</title>
        <authorList>
            <person name="Kijpornyongpan T."/>
            <person name="Mondo S.J."/>
            <person name="Barry K."/>
            <person name="Sandor L."/>
            <person name="Lee J."/>
            <person name="Lipzen A."/>
            <person name="Pangilinan J."/>
            <person name="LaButti K."/>
            <person name="Hainaut M."/>
            <person name="Henrissat B."/>
            <person name="Grigoriev I.V."/>
            <person name="Spatafora J.W."/>
            <person name="Aime M.C."/>
        </authorList>
    </citation>
    <scope>NUCLEOTIDE SEQUENCE [LARGE SCALE GENOMIC DNA]</scope>
    <source>
        <strain evidence="3 4">MCA 4198</strain>
    </source>
</reference>
<feature type="region of interest" description="Disordered" evidence="1">
    <location>
        <begin position="1"/>
        <end position="77"/>
    </location>
</feature>
<feature type="compositionally biased region" description="Low complexity" evidence="1">
    <location>
        <begin position="50"/>
        <end position="71"/>
    </location>
</feature>
<proteinExistence type="predicted"/>
<dbReference type="InterPro" id="IPR041661">
    <property type="entry name" value="ZN622/Rei1/Reh1_Znf-C2H2"/>
</dbReference>
<gene>
    <name evidence="3" type="ORF">FA10DRAFT_269745</name>
</gene>
<evidence type="ECO:0000313" key="4">
    <source>
        <dbReference type="Proteomes" id="UP000245768"/>
    </source>
</evidence>
<dbReference type="InterPro" id="IPR040025">
    <property type="entry name" value="Znf622/Rei1/Reh1"/>
</dbReference>
<dbReference type="OrthoDB" id="19329at2759"/>